<evidence type="ECO:0000256" key="2">
    <source>
        <dbReference type="ARBA" id="ARBA00023015"/>
    </source>
</evidence>
<evidence type="ECO:0000313" key="6">
    <source>
        <dbReference type="EMBL" id="PZM15919.1"/>
    </source>
</evidence>
<reference evidence="6 7" key="1">
    <citation type="journal article" date="2018" name="Sci. Rep.">
        <title>Rhizobium tumorigenes sp. nov., a novel plant tumorigenic bacterium isolated from cane gall tumors on thornless blackberry.</title>
        <authorList>
            <person name="Kuzmanovi N."/>
            <person name="Smalla K."/>
            <person name="Gronow S."/>
            <person name="PuBawska J."/>
        </authorList>
    </citation>
    <scope>NUCLEOTIDE SEQUENCE [LARGE SCALE GENOMIC DNA]</scope>
    <source>
        <strain evidence="6 7">CCBAU 85046</strain>
    </source>
</reference>
<gene>
    <name evidence="6" type="ORF">CPY51_05420</name>
</gene>
<dbReference type="SUPFAM" id="SSF52172">
    <property type="entry name" value="CheY-like"/>
    <property type="match status" value="1"/>
</dbReference>
<proteinExistence type="predicted"/>
<dbReference type="Proteomes" id="UP000248925">
    <property type="component" value="Unassembled WGS sequence"/>
</dbReference>
<name>A0A2W4CU45_9HYPH</name>
<evidence type="ECO:0000256" key="4">
    <source>
        <dbReference type="PROSITE-ProRule" id="PRU00169"/>
    </source>
</evidence>
<dbReference type="RefSeq" id="WP_111159147.1">
    <property type="nucleotide sequence ID" value="NZ_PCDP01000006.1"/>
</dbReference>
<dbReference type="PANTHER" id="PTHR44591:SF3">
    <property type="entry name" value="RESPONSE REGULATORY DOMAIN-CONTAINING PROTEIN"/>
    <property type="match status" value="1"/>
</dbReference>
<dbReference type="AlphaFoldDB" id="A0A2W4CU45"/>
<evidence type="ECO:0000259" key="5">
    <source>
        <dbReference type="PROSITE" id="PS50110"/>
    </source>
</evidence>
<feature type="modified residue" description="4-aspartylphosphate" evidence="4">
    <location>
        <position position="58"/>
    </location>
</feature>
<keyword evidence="7" id="KW-1185">Reference proteome</keyword>
<dbReference type="InterPro" id="IPR001789">
    <property type="entry name" value="Sig_transdc_resp-reg_receiver"/>
</dbReference>
<evidence type="ECO:0000313" key="7">
    <source>
        <dbReference type="Proteomes" id="UP000248925"/>
    </source>
</evidence>
<dbReference type="OrthoDB" id="7950403at2"/>
<keyword evidence="1 4" id="KW-0597">Phosphoprotein</keyword>
<feature type="domain" description="Response regulatory" evidence="5">
    <location>
        <begin position="8"/>
        <end position="123"/>
    </location>
</feature>
<dbReference type="Pfam" id="PF00072">
    <property type="entry name" value="Response_reg"/>
    <property type="match status" value="1"/>
</dbReference>
<dbReference type="GO" id="GO:0000160">
    <property type="term" value="P:phosphorelay signal transduction system"/>
    <property type="evidence" value="ECO:0007669"/>
    <property type="project" value="InterPro"/>
</dbReference>
<keyword evidence="2" id="KW-0805">Transcription regulation</keyword>
<comment type="caution">
    <text evidence="6">The sequence shown here is derived from an EMBL/GenBank/DDBJ whole genome shotgun (WGS) entry which is preliminary data.</text>
</comment>
<dbReference type="InterPro" id="IPR011006">
    <property type="entry name" value="CheY-like_superfamily"/>
</dbReference>
<evidence type="ECO:0000256" key="3">
    <source>
        <dbReference type="ARBA" id="ARBA00023163"/>
    </source>
</evidence>
<evidence type="ECO:0000256" key="1">
    <source>
        <dbReference type="ARBA" id="ARBA00022553"/>
    </source>
</evidence>
<dbReference type="Gene3D" id="3.40.50.2300">
    <property type="match status" value="1"/>
</dbReference>
<protein>
    <submittedName>
        <fullName evidence="6">Response regulator</fullName>
    </submittedName>
</protein>
<dbReference type="SMART" id="SM00448">
    <property type="entry name" value="REC"/>
    <property type="match status" value="1"/>
</dbReference>
<accession>A0A2W4CU45</accession>
<dbReference type="EMBL" id="PCDP01000006">
    <property type="protein sequence ID" value="PZM15919.1"/>
    <property type="molecule type" value="Genomic_DNA"/>
</dbReference>
<dbReference type="InterPro" id="IPR050595">
    <property type="entry name" value="Bact_response_regulator"/>
</dbReference>
<keyword evidence="3" id="KW-0804">Transcription</keyword>
<organism evidence="6 7">
    <name type="scientific">Rhizobium tubonense</name>
    <dbReference type="NCBI Taxonomy" id="484088"/>
    <lineage>
        <taxon>Bacteria</taxon>
        <taxon>Pseudomonadati</taxon>
        <taxon>Pseudomonadota</taxon>
        <taxon>Alphaproteobacteria</taxon>
        <taxon>Hyphomicrobiales</taxon>
        <taxon>Rhizobiaceae</taxon>
        <taxon>Rhizobium/Agrobacterium group</taxon>
        <taxon>Rhizobium</taxon>
    </lineage>
</organism>
<dbReference type="PANTHER" id="PTHR44591">
    <property type="entry name" value="STRESS RESPONSE REGULATOR PROTEIN 1"/>
    <property type="match status" value="1"/>
</dbReference>
<sequence>MAALRKSSVLLVESHLFVAMAVEDQLNDAGFGSVKVASSCREATDYLERHTPDVVILDTELADGSATEIARALVSRRIPFVVHSGGWLASSDRRPPFDTGRWLSKPCRPGELAVSVKDCLLSA</sequence>
<dbReference type="PROSITE" id="PS50110">
    <property type="entry name" value="RESPONSE_REGULATORY"/>
    <property type="match status" value="1"/>
</dbReference>